<sequence>MVEVPKLLTRKAGSYQESPGGKGNGNLNPQKPLKSQGTHMDDDGPQGSQACSLEQLLQSLARGVRNGFSVSQGNQKEIQEVCEGLVDKLELLIQRTQALEVSVEKLKETTTRDRQEVDKLKANIKKALISLNP</sequence>
<organism evidence="3 4">
    <name type="scientific">Pleurodeles waltl</name>
    <name type="common">Iberian ribbed newt</name>
    <dbReference type="NCBI Taxonomy" id="8319"/>
    <lineage>
        <taxon>Eukaryota</taxon>
        <taxon>Metazoa</taxon>
        <taxon>Chordata</taxon>
        <taxon>Craniata</taxon>
        <taxon>Vertebrata</taxon>
        <taxon>Euteleostomi</taxon>
        <taxon>Amphibia</taxon>
        <taxon>Batrachia</taxon>
        <taxon>Caudata</taxon>
        <taxon>Salamandroidea</taxon>
        <taxon>Salamandridae</taxon>
        <taxon>Pleurodelinae</taxon>
        <taxon>Pleurodeles</taxon>
    </lineage>
</organism>
<feature type="coiled-coil region" evidence="1">
    <location>
        <begin position="89"/>
        <end position="123"/>
    </location>
</feature>
<dbReference type="AlphaFoldDB" id="A0AAV7W523"/>
<comment type="caution">
    <text evidence="3">The sequence shown here is derived from an EMBL/GenBank/DDBJ whole genome shotgun (WGS) entry which is preliminary data.</text>
</comment>
<feature type="compositionally biased region" description="Polar residues" evidence="2">
    <location>
        <begin position="25"/>
        <end position="38"/>
    </location>
</feature>
<protein>
    <submittedName>
        <fullName evidence="3">Uncharacterized protein</fullName>
    </submittedName>
</protein>
<accession>A0AAV7W523</accession>
<evidence type="ECO:0000313" key="3">
    <source>
        <dbReference type="EMBL" id="KAJ1208987.1"/>
    </source>
</evidence>
<keyword evidence="1" id="KW-0175">Coiled coil</keyword>
<gene>
    <name evidence="3" type="ORF">NDU88_004366</name>
</gene>
<evidence type="ECO:0000256" key="2">
    <source>
        <dbReference type="SAM" id="MobiDB-lite"/>
    </source>
</evidence>
<feature type="region of interest" description="Disordered" evidence="2">
    <location>
        <begin position="1"/>
        <end position="49"/>
    </location>
</feature>
<dbReference type="Proteomes" id="UP001066276">
    <property type="component" value="Chromosome 1_2"/>
</dbReference>
<name>A0AAV7W523_PLEWA</name>
<evidence type="ECO:0000256" key="1">
    <source>
        <dbReference type="SAM" id="Coils"/>
    </source>
</evidence>
<proteinExistence type="predicted"/>
<evidence type="ECO:0000313" key="4">
    <source>
        <dbReference type="Proteomes" id="UP001066276"/>
    </source>
</evidence>
<dbReference type="EMBL" id="JANPWB010000002">
    <property type="protein sequence ID" value="KAJ1208987.1"/>
    <property type="molecule type" value="Genomic_DNA"/>
</dbReference>
<reference evidence="3" key="1">
    <citation type="journal article" date="2022" name="bioRxiv">
        <title>Sequencing and chromosome-scale assembly of the giantPleurodeles waltlgenome.</title>
        <authorList>
            <person name="Brown T."/>
            <person name="Elewa A."/>
            <person name="Iarovenko S."/>
            <person name="Subramanian E."/>
            <person name="Araus A.J."/>
            <person name="Petzold A."/>
            <person name="Susuki M."/>
            <person name="Suzuki K.-i.T."/>
            <person name="Hayashi T."/>
            <person name="Toyoda A."/>
            <person name="Oliveira C."/>
            <person name="Osipova E."/>
            <person name="Leigh N.D."/>
            <person name="Simon A."/>
            <person name="Yun M.H."/>
        </authorList>
    </citation>
    <scope>NUCLEOTIDE SEQUENCE</scope>
    <source>
        <strain evidence="3">20211129_DDA</strain>
        <tissue evidence="3">Liver</tissue>
    </source>
</reference>
<keyword evidence="4" id="KW-1185">Reference proteome</keyword>